<dbReference type="GO" id="GO:0009252">
    <property type="term" value="P:peptidoglycan biosynthetic process"/>
    <property type="evidence" value="ECO:0007669"/>
    <property type="project" value="UniProtKB-KW"/>
</dbReference>
<evidence type="ECO:0000256" key="15">
    <source>
        <dbReference type="ARBA" id="ARBA00034000"/>
    </source>
</evidence>
<dbReference type="InterPro" id="IPR023346">
    <property type="entry name" value="Lysozyme-like_dom_sf"/>
</dbReference>
<keyword evidence="9" id="KW-0378">Hydrolase</keyword>
<dbReference type="GO" id="GO:0008955">
    <property type="term" value="F:peptidoglycan glycosyltransferase activity"/>
    <property type="evidence" value="ECO:0007669"/>
    <property type="project" value="UniProtKB-EC"/>
</dbReference>
<dbReference type="GO" id="GO:0008658">
    <property type="term" value="F:penicillin binding"/>
    <property type="evidence" value="ECO:0007669"/>
    <property type="project" value="InterPro"/>
</dbReference>
<comment type="caution">
    <text evidence="20">The sequence shown here is derived from an EMBL/GenBank/DDBJ whole genome shotgun (WGS) entry which is preliminary data.</text>
</comment>
<comment type="catalytic activity">
    <reaction evidence="15">
        <text>Preferential cleavage: (Ac)2-L-Lys-D-Ala-|-D-Ala. Also transpeptidation of peptidyl-alanyl moieties that are N-acyl substituents of D-alanine.</text>
        <dbReference type="EC" id="3.4.16.4"/>
    </reaction>
</comment>
<keyword evidence="5" id="KW-0121">Carboxypeptidase</keyword>
<dbReference type="SUPFAM" id="SSF56601">
    <property type="entry name" value="beta-lactamase/transpeptidase-like"/>
    <property type="match status" value="1"/>
</dbReference>
<name>A0A1G2KBR6_9BACT</name>
<dbReference type="GO" id="GO:0006508">
    <property type="term" value="P:proteolysis"/>
    <property type="evidence" value="ECO:0007669"/>
    <property type="project" value="UniProtKB-KW"/>
</dbReference>
<keyword evidence="6" id="KW-0645">Protease</keyword>
<dbReference type="InterPro" id="IPR050396">
    <property type="entry name" value="Glycosyltr_51/Transpeptidase"/>
</dbReference>
<accession>A0A1G2KBR6</accession>
<evidence type="ECO:0000256" key="16">
    <source>
        <dbReference type="ARBA" id="ARBA00049902"/>
    </source>
</evidence>
<feature type="domain" description="Glycosyl transferase family 51" evidence="19">
    <location>
        <begin position="74"/>
        <end position="244"/>
    </location>
</feature>
<evidence type="ECO:0000256" key="14">
    <source>
        <dbReference type="ARBA" id="ARBA00023316"/>
    </source>
</evidence>
<evidence type="ECO:0000256" key="7">
    <source>
        <dbReference type="ARBA" id="ARBA00022676"/>
    </source>
</evidence>
<evidence type="ECO:0000256" key="11">
    <source>
        <dbReference type="ARBA" id="ARBA00022984"/>
    </source>
</evidence>
<dbReference type="FunFam" id="1.10.3810.10:FF:000001">
    <property type="entry name" value="Penicillin-binding protein 1A"/>
    <property type="match status" value="1"/>
</dbReference>
<dbReference type="GO" id="GO:0030288">
    <property type="term" value="C:outer membrane-bounded periplasmic space"/>
    <property type="evidence" value="ECO:0007669"/>
    <property type="project" value="TreeGrafter"/>
</dbReference>
<keyword evidence="8" id="KW-0808">Transferase</keyword>
<dbReference type="PANTHER" id="PTHR32282">
    <property type="entry name" value="BINDING PROTEIN TRANSPEPTIDASE, PUTATIVE-RELATED"/>
    <property type="match status" value="1"/>
</dbReference>
<dbReference type="GO" id="GO:0005886">
    <property type="term" value="C:plasma membrane"/>
    <property type="evidence" value="ECO:0007669"/>
    <property type="project" value="UniProtKB-SubCell"/>
</dbReference>
<dbReference type="InterPro" id="IPR036950">
    <property type="entry name" value="PBP_transglycosylase"/>
</dbReference>
<evidence type="ECO:0000256" key="5">
    <source>
        <dbReference type="ARBA" id="ARBA00022645"/>
    </source>
</evidence>
<dbReference type="GO" id="GO:0008360">
    <property type="term" value="P:regulation of cell shape"/>
    <property type="evidence" value="ECO:0007669"/>
    <property type="project" value="UniProtKB-KW"/>
</dbReference>
<gene>
    <name evidence="20" type="ORF">A2847_01930</name>
</gene>
<dbReference type="InterPro" id="IPR001264">
    <property type="entry name" value="Glyco_trans_51"/>
</dbReference>
<evidence type="ECO:0000256" key="17">
    <source>
        <dbReference type="SAM" id="Phobius"/>
    </source>
</evidence>
<evidence type="ECO:0000259" key="19">
    <source>
        <dbReference type="Pfam" id="PF00912"/>
    </source>
</evidence>
<evidence type="ECO:0000256" key="12">
    <source>
        <dbReference type="ARBA" id="ARBA00023136"/>
    </source>
</evidence>
<dbReference type="InterPro" id="IPR001460">
    <property type="entry name" value="PCN-bd_Tpept"/>
</dbReference>
<evidence type="ECO:0000256" key="13">
    <source>
        <dbReference type="ARBA" id="ARBA00023268"/>
    </source>
</evidence>
<protein>
    <submittedName>
        <fullName evidence="20">Uncharacterized protein</fullName>
    </submittedName>
</protein>
<dbReference type="SUPFAM" id="SSF53955">
    <property type="entry name" value="Lysozyme-like"/>
    <property type="match status" value="1"/>
</dbReference>
<evidence type="ECO:0000256" key="4">
    <source>
        <dbReference type="ARBA" id="ARBA00022475"/>
    </source>
</evidence>
<evidence type="ECO:0000256" key="10">
    <source>
        <dbReference type="ARBA" id="ARBA00022960"/>
    </source>
</evidence>
<keyword evidence="17" id="KW-0812">Transmembrane</keyword>
<keyword evidence="13" id="KW-0511">Multifunctional enzyme</keyword>
<evidence type="ECO:0000256" key="8">
    <source>
        <dbReference type="ARBA" id="ARBA00022679"/>
    </source>
</evidence>
<evidence type="ECO:0000256" key="2">
    <source>
        <dbReference type="ARBA" id="ARBA00007090"/>
    </source>
</evidence>
<sequence length="852" mass="94568">MFYNIFVGTAGKKKRKRFWRVVRYTVLSGFFVFVAVTAWAAYVILQNLPDPKRLADRAVAQSTKIYDRTETILLYEIHGDERRTVVPLSDIPLHVRSATIAAEDINFYTHIGLDWRGILRALIKNLSAGDIRQGGSTITQQLVKNSILSAERTYTRKFKEALLALSIETTYSKDEILELYLNQIPYGSNAYGVSAASRIYFSKPVEALSVAEAAILASLLKAPTYYFTNKDELLVRKDWVIGQMANGGFISEEEAERAKKERVSFSLHPQSIIAPHFVLYVRELLNKEYGEDFVERGGLTVVTTLDADLQKAAEAAVRAGAERNEPLGIYNTGLVAIDPNTGEIVALVGSRDYWEDPKPKGCAPGITCKFDPHVNIALRKRQPGSAFKPFVYAAAFKKGYAPETVLFDAPTEFSSLCNPDGTPGPATTDPKACYHPQNYDKKFRGPVSLREALAQSLNVPSVKLLYLAGVRDSIETASQMGITTLTDPDRYGLSLVLGGAEVTLLEMTSAFGVFAKDGVLYPKTALRSVEDQKGKILYESRPRGTPVLDTEVARTITDILVDNKARTPIFGQASTLYFPDRAVAVKTGTTQDFRDAWVVGYTPSLVVGVWAGNNDNSSIERERLSAMVAAPIWREFLETTFEKSPPEDFTRPEKERPEKAVLRGVYRGGQIVRIDSVTGKRATEFTPPELVVERAYGSVSTILASIDRENPLGDPPKNPWSDPQYKNWQAGIDSWLSQNAFFPGAPPEDFDPLHTEQNQPKISFSSFPEDRVYRGTPDEFLIGVSHVFPLKEISFFIDDLLVQSFVSPEGSVFSFRVSGPLANGAHSVRVRVYDEIGNTRIDETTITVLPKE</sequence>
<comment type="similarity">
    <text evidence="3">In the N-terminal section; belongs to the glycosyltransferase 51 family.</text>
</comment>
<dbReference type="Pfam" id="PF00912">
    <property type="entry name" value="Transgly"/>
    <property type="match status" value="1"/>
</dbReference>
<dbReference type="EMBL" id="MHQD01000026">
    <property type="protein sequence ID" value="OGZ95890.1"/>
    <property type="molecule type" value="Genomic_DNA"/>
</dbReference>
<reference evidence="20 21" key="1">
    <citation type="journal article" date="2016" name="Nat. Commun.">
        <title>Thousands of microbial genomes shed light on interconnected biogeochemical processes in an aquifer system.</title>
        <authorList>
            <person name="Anantharaman K."/>
            <person name="Brown C.T."/>
            <person name="Hug L.A."/>
            <person name="Sharon I."/>
            <person name="Castelle C.J."/>
            <person name="Probst A.J."/>
            <person name="Thomas B.C."/>
            <person name="Singh A."/>
            <person name="Wilkins M.J."/>
            <person name="Karaoz U."/>
            <person name="Brodie E.L."/>
            <person name="Williams K.H."/>
            <person name="Hubbard S.S."/>
            <person name="Banfield J.F."/>
        </authorList>
    </citation>
    <scope>NUCLEOTIDE SEQUENCE [LARGE SCALE GENOMIC DNA]</scope>
</reference>
<keyword evidence="11" id="KW-0573">Peptidoglycan synthesis</keyword>
<feature type="transmembrane region" description="Helical" evidence="17">
    <location>
        <begin position="21"/>
        <end position="45"/>
    </location>
</feature>
<evidence type="ECO:0000256" key="9">
    <source>
        <dbReference type="ARBA" id="ARBA00022801"/>
    </source>
</evidence>
<keyword evidence="17" id="KW-1133">Transmembrane helix</keyword>
<keyword evidence="7" id="KW-0328">Glycosyltransferase</keyword>
<evidence type="ECO:0000256" key="1">
    <source>
        <dbReference type="ARBA" id="ARBA00004236"/>
    </source>
</evidence>
<feature type="domain" description="Penicillin-binding protein transpeptidase" evidence="18">
    <location>
        <begin position="334"/>
        <end position="636"/>
    </location>
</feature>
<keyword evidence="14" id="KW-0961">Cell wall biogenesis/degradation</keyword>
<evidence type="ECO:0000313" key="20">
    <source>
        <dbReference type="EMBL" id="OGZ95890.1"/>
    </source>
</evidence>
<evidence type="ECO:0000256" key="3">
    <source>
        <dbReference type="ARBA" id="ARBA00007739"/>
    </source>
</evidence>
<keyword evidence="10" id="KW-0133">Cell shape</keyword>
<dbReference type="GO" id="GO:0071555">
    <property type="term" value="P:cell wall organization"/>
    <property type="evidence" value="ECO:0007669"/>
    <property type="project" value="UniProtKB-KW"/>
</dbReference>
<evidence type="ECO:0000256" key="6">
    <source>
        <dbReference type="ARBA" id="ARBA00022670"/>
    </source>
</evidence>
<organism evidence="20 21">
    <name type="scientific">Candidatus Sungbacteria bacterium RIFCSPHIGHO2_01_FULL_50_25</name>
    <dbReference type="NCBI Taxonomy" id="1802265"/>
    <lineage>
        <taxon>Bacteria</taxon>
        <taxon>Candidatus Sungiibacteriota</taxon>
    </lineage>
</organism>
<dbReference type="PANTHER" id="PTHR32282:SF11">
    <property type="entry name" value="PENICILLIN-BINDING PROTEIN 1B"/>
    <property type="match status" value="1"/>
</dbReference>
<keyword evidence="4" id="KW-1003">Cell membrane</keyword>
<dbReference type="Proteomes" id="UP000178574">
    <property type="component" value="Unassembled WGS sequence"/>
</dbReference>
<comment type="similarity">
    <text evidence="2">In the C-terminal section; belongs to the transpeptidase family.</text>
</comment>
<proteinExistence type="inferred from homology"/>
<dbReference type="Gene3D" id="3.40.710.10">
    <property type="entry name" value="DD-peptidase/beta-lactamase superfamily"/>
    <property type="match status" value="1"/>
</dbReference>
<evidence type="ECO:0000313" key="21">
    <source>
        <dbReference type="Proteomes" id="UP000178574"/>
    </source>
</evidence>
<evidence type="ECO:0000259" key="18">
    <source>
        <dbReference type="Pfam" id="PF00905"/>
    </source>
</evidence>
<comment type="catalytic activity">
    <reaction evidence="16">
        <text>[GlcNAc-(1-&gt;4)-Mur2Ac(oyl-L-Ala-gamma-D-Glu-L-Lys-D-Ala-D-Ala)](n)-di-trans,octa-cis-undecaprenyl diphosphate + beta-D-GlcNAc-(1-&gt;4)-Mur2Ac(oyl-L-Ala-gamma-D-Glu-L-Lys-D-Ala-D-Ala)-di-trans,octa-cis-undecaprenyl diphosphate = [GlcNAc-(1-&gt;4)-Mur2Ac(oyl-L-Ala-gamma-D-Glu-L-Lys-D-Ala-D-Ala)](n+1)-di-trans,octa-cis-undecaprenyl diphosphate + di-trans,octa-cis-undecaprenyl diphosphate + H(+)</text>
        <dbReference type="Rhea" id="RHEA:23708"/>
        <dbReference type="Rhea" id="RHEA-COMP:9602"/>
        <dbReference type="Rhea" id="RHEA-COMP:9603"/>
        <dbReference type="ChEBI" id="CHEBI:15378"/>
        <dbReference type="ChEBI" id="CHEBI:58405"/>
        <dbReference type="ChEBI" id="CHEBI:60033"/>
        <dbReference type="ChEBI" id="CHEBI:78435"/>
        <dbReference type="EC" id="2.4.99.28"/>
    </reaction>
</comment>
<comment type="subcellular location">
    <subcellularLocation>
        <location evidence="1">Cell membrane</location>
    </subcellularLocation>
</comment>
<dbReference type="Gene3D" id="1.10.3810.10">
    <property type="entry name" value="Biosynthetic peptidoglycan transglycosylase-like"/>
    <property type="match status" value="1"/>
</dbReference>
<keyword evidence="12 17" id="KW-0472">Membrane</keyword>
<dbReference type="GO" id="GO:0009002">
    <property type="term" value="F:serine-type D-Ala-D-Ala carboxypeptidase activity"/>
    <property type="evidence" value="ECO:0007669"/>
    <property type="project" value="UniProtKB-EC"/>
</dbReference>
<dbReference type="InterPro" id="IPR012338">
    <property type="entry name" value="Beta-lactam/transpept-like"/>
</dbReference>
<dbReference type="Pfam" id="PF00905">
    <property type="entry name" value="Transpeptidase"/>
    <property type="match status" value="1"/>
</dbReference>
<dbReference type="AlphaFoldDB" id="A0A1G2KBR6"/>